<dbReference type="EMBL" id="QMIG01000001">
    <property type="protein sequence ID" value="RAW18859.1"/>
    <property type="molecule type" value="Genomic_DNA"/>
</dbReference>
<protein>
    <submittedName>
        <fullName evidence="1">Uncharacterized protein</fullName>
    </submittedName>
</protein>
<accession>A0A329R4B6</accession>
<evidence type="ECO:0000313" key="1">
    <source>
        <dbReference type="EMBL" id="RAW18859.1"/>
    </source>
</evidence>
<dbReference type="AlphaFoldDB" id="A0A329R4B6"/>
<gene>
    <name evidence="1" type="ORF">DPM12_02045</name>
</gene>
<proteinExistence type="predicted"/>
<sequence length="240" mass="26347">MTSTITPAANHVAYIAGHGPFGCGIDLRRRAYDLPEECSAHGVETVTIYDIDDRPCVCSCSTDIRPTIADLCRESINSSLCSDCHDLLLEYRTNVVHRDHWRVLAEPERGGPGYTQREDLAPCGSDTLKSTFDGKAVDVTRVTSSPEERLEIIEIVSTAVQAQPQSGPLGACPARLPIRNRRPPVQVRETEAEHAWGQWIKSLYNAVTETNIDADFVVEPPGELTLRGAVHVAVVDDLPF</sequence>
<evidence type="ECO:0000313" key="2">
    <source>
        <dbReference type="Proteomes" id="UP000250462"/>
    </source>
</evidence>
<reference evidence="1 2" key="1">
    <citation type="submission" date="2018-06" db="EMBL/GenBank/DDBJ databases">
        <title>Phytoactinopolyspora halophila sp. nov., a novel halophilic actinomycete isolated from a saline soil in China.</title>
        <authorList>
            <person name="Tang S.-K."/>
        </authorList>
    </citation>
    <scope>NUCLEOTIDE SEQUENCE [LARGE SCALE GENOMIC DNA]</scope>
    <source>
        <strain evidence="1 2">YIM 96934</strain>
    </source>
</reference>
<dbReference type="Proteomes" id="UP000250462">
    <property type="component" value="Unassembled WGS sequence"/>
</dbReference>
<keyword evidence="2" id="KW-1185">Reference proteome</keyword>
<dbReference type="RefSeq" id="WP_112256570.1">
    <property type="nucleotide sequence ID" value="NZ_QMIG01000001.1"/>
</dbReference>
<comment type="caution">
    <text evidence="1">The sequence shown here is derived from an EMBL/GenBank/DDBJ whole genome shotgun (WGS) entry which is preliminary data.</text>
</comment>
<name>A0A329R4B6_9ACTN</name>
<organism evidence="1 2">
    <name type="scientific">Phytoactinopolyspora halophila</name>
    <dbReference type="NCBI Taxonomy" id="1981511"/>
    <lineage>
        <taxon>Bacteria</taxon>
        <taxon>Bacillati</taxon>
        <taxon>Actinomycetota</taxon>
        <taxon>Actinomycetes</taxon>
        <taxon>Jiangellales</taxon>
        <taxon>Jiangellaceae</taxon>
        <taxon>Phytoactinopolyspora</taxon>
    </lineage>
</organism>